<dbReference type="NCBIfam" id="NF046112">
    <property type="entry name" value="MSMEG_6209_Nter"/>
    <property type="match status" value="1"/>
</dbReference>
<keyword evidence="3" id="KW-1185">Reference proteome</keyword>
<evidence type="ECO:0000313" key="2">
    <source>
        <dbReference type="EMBL" id="NKE55790.1"/>
    </source>
</evidence>
<organism evidence="2 3">
    <name type="scientific">Lentzea indica</name>
    <dbReference type="NCBI Taxonomy" id="2604800"/>
    <lineage>
        <taxon>Bacteria</taxon>
        <taxon>Bacillati</taxon>
        <taxon>Actinomycetota</taxon>
        <taxon>Actinomycetes</taxon>
        <taxon>Pseudonocardiales</taxon>
        <taxon>Pseudonocardiaceae</taxon>
        <taxon>Lentzea</taxon>
    </lineage>
</organism>
<dbReference type="EMBL" id="VSRL01000005">
    <property type="protein sequence ID" value="NKE55790.1"/>
    <property type="molecule type" value="Genomic_DNA"/>
</dbReference>
<dbReference type="InterPro" id="IPR048716">
    <property type="entry name" value="Phosphatase-like_N"/>
</dbReference>
<name>A0ABX1FAG2_9PSEU</name>
<reference evidence="2 3" key="1">
    <citation type="submission" date="2019-08" db="EMBL/GenBank/DDBJ databases">
        <title>Lentzea from Indian Himalayas.</title>
        <authorList>
            <person name="Mandal S."/>
            <person name="Mallick Gupta A."/>
            <person name="Maiti P.K."/>
            <person name="Sarkar J."/>
            <person name="Mandal S."/>
        </authorList>
    </citation>
    <scope>NUCLEOTIDE SEQUENCE [LARGE SCALE GENOMIC DNA]</scope>
    <source>
        <strain evidence="2 3">PSKA42</strain>
    </source>
</reference>
<dbReference type="Pfam" id="PF21234">
    <property type="entry name" value="Phosphatase-like_N"/>
    <property type="match status" value="1"/>
</dbReference>
<sequence length="80" mass="9039">MNRIDGHLVRDPHDLHADVQDQLRQAAAEVHRRVGDQFDEQTVQRAVQDAYAEIVDHAKVESFLPILVARAAEEKLEEGA</sequence>
<gene>
    <name evidence="2" type="ORF">FXN61_02705</name>
</gene>
<dbReference type="Gene3D" id="1.10.8.1060">
    <property type="entry name" value="Corynebacterium glutamicum thioredoxin-dependent arsenate reductase, N-terminal domain"/>
    <property type="match status" value="1"/>
</dbReference>
<dbReference type="RefSeq" id="WP_167969879.1">
    <property type="nucleotide sequence ID" value="NZ_VSRL01000005.1"/>
</dbReference>
<feature type="domain" description="Protein-tyrosine-phosphatase-like N-terminal" evidence="1">
    <location>
        <begin position="23"/>
        <end position="77"/>
    </location>
</feature>
<protein>
    <recommendedName>
        <fullName evidence="1">Protein-tyrosine-phosphatase-like N-terminal domain-containing protein</fullName>
    </recommendedName>
</protein>
<accession>A0ABX1FAG2</accession>
<evidence type="ECO:0000313" key="3">
    <source>
        <dbReference type="Proteomes" id="UP001515943"/>
    </source>
</evidence>
<evidence type="ECO:0000259" key="1">
    <source>
        <dbReference type="Pfam" id="PF21234"/>
    </source>
</evidence>
<proteinExistence type="predicted"/>
<dbReference type="Proteomes" id="UP001515943">
    <property type="component" value="Unassembled WGS sequence"/>
</dbReference>
<comment type="caution">
    <text evidence="2">The sequence shown here is derived from an EMBL/GenBank/DDBJ whole genome shotgun (WGS) entry which is preliminary data.</text>
</comment>